<dbReference type="Proteomes" id="UP001379533">
    <property type="component" value="Chromosome"/>
</dbReference>
<keyword evidence="5" id="KW-0326">Glycosidase</keyword>
<dbReference type="SUPFAM" id="SSF48208">
    <property type="entry name" value="Six-hairpin glycosidases"/>
    <property type="match status" value="1"/>
</dbReference>
<name>A0ABZ2KAU9_9BACT</name>
<feature type="region of interest" description="Disordered" evidence="1">
    <location>
        <begin position="34"/>
        <end position="56"/>
    </location>
</feature>
<feature type="region of interest" description="Disordered" evidence="1">
    <location>
        <begin position="590"/>
        <end position="609"/>
    </location>
</feature>
<dbReference type="InterPro" id="IPR041371">
    <property type="entry name" value="GH92_N"/>
</dbReference>
<gene>
    <name evidence="5" type="ORF">LZC95_02735</name>
</gene>
<dbReference type="PANTHER" id="PTHR12143:SF39">
    <property type="entry name" value="SECRETED PROTEIN"/>
    <property type="match status" value="1"/>
</dbReference>
<keyword evidence="6" id="KW-1185">Reference proteome</keyword>
<dbReference type="RefSeq" id="WP_394846365.1">
    <property type="nucleotide sequence ID" value="NZ_CP089982.1"/>
</dbReference>
<feature type="signal peptide" evidence="2">
    <location>
        <begin position="1"/>
        <end position="25"/>
    </location>
</feature>
<organism evidence="5 6">
    <name type="scientific">Pendulispora brunnea</name>
    <dbReference type="NCBI Taxonomy" id="2905690"/>
    <lineage>
        <taxon>Bacteria</taxon>
        <taxon>Pseudomonadati</taxon>
        <taxon>Myxococcota</taxon>
        <taxon>Myxococcia</taxon>
        <taxon>Myxococcales</taxon>
        <taxon>Sorangiineae</taxon>
        <taxon>Pendulisporaceae</taxon>
        <taxon>Pendulispora</taxon>
    </lineage>
</organism>
<sequence length="852" mass="92524">MKVLRNSAPAAFSAVSISLGTLFFACSDSSDSPIGNPPGGSAHDAAPDAPSTAEGGAAIDAAGDAADAAPLEHYERLVNTFIGTKDDGNTFPGAAAPFGMTQVSPIGAHYAGYLYNNSIIKGFGHFFISGAGCWEQGGQISVLPTVGTLGPTGSDFDVSSPATFDHTKYGADYTHDGEVGQAGYFKVRLTKYGGIDAENTALTRATSERYTFGSAAQGNVFVNVGQANDKHDVKASSITVVDDHTLEGYVDTQSFCGGTRYKTYFQIKADRPFKAQGTWSPAGGDAHSKHSEGGEGLRGAWITFDTASEKSVTLTTAISHVDLDGARKNLNAEGMRDGKLKTFDAVRQESQAAWQRELARVKVDGGSSDQRTVFYTALYHAFLQPLTGNDVDGRYVGFDKAIHQASGFTYYEFFSLWDTYRAQNQFLALVLPSRARDIAKSILAIHDQGGWLPRWAYANFETNCMTGDPVTSFMADLWSYGLLQGEEEHAYQAMLQNAEQLPPADSRSQGRAGNTTYIPKGFAFYDKNFVKKGQDADPQHGGSATLEYAVSDCALSAMAKALNHTDDAARLQKRGQNWTAVWDDTVEDKDHGGPYKGFPRPRTQDGNFYTPPDKPYTPTSEDGFHEGTAWQYQWLVPQDAAGLAEKMGGREQATKRLDTFFAYDDLLVDPRKTAHEKWVVGPYAYYNQFRYNPNNEPDLHSAFMYAVLGQPYKTAVVLDAAQTLFTNAPNGVTGNDDLGTMSAWYLFDVMGLYPFMPGSGNFLLHPPRFARVDVQLENGQHIVLNAPGAGFDKVRFVDQVRVGGEVLDKVYVPVAKLQSGQVVDYTLTDQIRADGWGTASEAAPPSLCPVTH</sequence>
<dbReference type="Gene3D" id="3.30.2080.10">
    <property type="entry name" value="GH92 mannosidase domain"/>
    <property type="match status" value="1"/>
</dbReference>
<dbReference type="Pfam" id="PF17678">
    <property type="entry name" value="Glyco_hydro_92N"/>
    <property type="match status" value="1"/>
</dbReference>
<accession>A0ABZ2KAU9</accession>
<dbReference type="Gene3D" id="1.20.1610.10">
    <property type="entry name" value="alpha-1,2-mannosidases domains"/>
    <property type="match status" value="1"/>
</dbReference>
<reference evidence="5 6" key="1">
    <citation type="submission" date="2021-12" db="EMBL/GenBank/DDBJ databases">
        <title>Discovery of the Pendulisporaceae a myxobacterial family with distinct sporulation behavior and unique specialized metabolism.</title>
        <authorList>
            <person name="Garcia R."/>
            <person name="Popoff A."/>
            <person name="Bader C.D."/>
            <person name="Loehr J."/>
            <person name="Walesch S."/>
            <person name="Walt C."/>
            <person name="Boldt J."/>
            <person name="Bunk B."/>
            <person name="Haeckl F.J.F.P.J."/>
            <person name="Gunesch A.P."/>
            <person name="Birkelbach J."/>
            <person name="Nuebel U."/>
            <person name="Pietschmann T."/>
            <person name="Bach T."/>
            <person name="Mueller R."/>
        </authorList>
    </citation>
    <scope>NUCLEOTIDE SEQUENCE [LARGE SCALE GENOMIC DNA]</scope>
    <source>
        <strain evidence="5 6">MSr12523</strain>
    </source>
</reference>
<dbReference type="Gene3D" id="2.70.98.10">
    <property type="match status" value="1"/>
</dbReference>
<evidence type="ECO:0000256" key="2">
    <source>
        <dbReference type="SAM" id="SignalP"/>
    </source>
</evidence>
<feature type="chain" id="PRO_5045191791" evidence="2">
    <location>
        <begin position="26"/>
        <end position="852"/>
    </location>
</feature>
<evidence type="ECO:0000313" key="6">
    <source>
        <dbReference type="Proteomes" id="UP001379533"/>
    </source>
</evidence>
<dbReference type="EC" id="3.2.1.-" evidence="5"/>
<dbReference type="InterPro" id="IPR008928">
    <property type="entry name" value="6-hairpin_glycosidase_sf"/>
</dbReference>
<proteinExistence type="predicted"/>
<dbReference type="InterPro" id="IPR050883">
    <property type="entry name" value="PNGase"/>
</dbReference>
<evidence type="ECO:0000259" key="4">
    <source>
        <dbReference type="Pfam" id="PF17678"/>
    </source>
</evidence>
<keyword evidence="2" id="KW-0732">Signal</keyword>
<evidence type="ECO:0000313" key="5">
    <source>
        <dbReference type="EMBL" id="WXA95756.1"/>
    </source>
</evidence>
<feature type="domain" description="Glycosyl hydrolase family 92 N-terminal" evidence="4">
    <location>
        <begin position="77"/>
        <end position="319"/>
    </location>
</feature>
<keyword evidence="5" id="KW-0378">Hydrolase</keyword>
<dbReference type="Pfam" id="PF07971">
    <property type="entry name" value="Glyco_hydro_92"/>
    <property type="match status" value="1"/>
</dbReference>
<dbReference type="InterPro" id="IPR005887">
    <property type="entry name" value="GH92_a_mannosidase_put"/>
</dbReference>
<dbReference type="PROSITE" id="PS51257">
    <property type="entry name" value="PROKAR_LIPOPROTEIN"/>
    <property type="match status" value="1"/>
</dbReference>
<feature type="domain" description="Glycosyl hydrolase family 92" evidence="3">
    <location>
        <begin position="325"/>
        <end position="828"/>
    </location>
</feature>
<evidence type="ECO:0000256" key="1">
    <source>
        <dbReference type="SAM" id="MobiDB-lite"/>
    </source>
</evidence>
<dbReference type="PANTHER" id="PTHR12143">
    <property type="entry name" value="PEPTIDE N-GLYCANASE PNGASE -RELATED"/>
    <property type="match status" value="1"/>
</dbReference>
<dbReference type="GO" id="GO:0016798">
    <property type="term" value="F:hydrolase activity, acting on glycosyl bonds"/>
    <property type="evidence" value="ECO:0007669"/>
    <property type="project" value="UniProtKB-KW"/>
</dbReference>
<protein>
    <submittedName>
        <fullName evidence="5">GH92 family glycosyl hydrolase</fullName>
        <ecNumber evidence="5">3.2.1.-</ecNumber>
    </submittedName>
</protein>
<dbReference type="Gene3D" id="1.20.1050.60">
    <property type="entry name" value="alpha-1,2-mannosidase"/>
    <property type="match status" value="1"/>
</dbReference>
<dbReference type="EMBL" id="CP089982">
    <property type="protein sequence ID" value="WXA95756.1"/>
    <property type="molecule type" value="Genomic_DNA"/>
</dbReference>
<dbReference type="InterPro" id="IPR014718">
    <property type="entry name" value="GH-type_carb-bd"/>
</dbReference>
<dbReference type="NCBIfam" id="TIGR01180">
    <property type="entry name" value="aman2_put"/>
    <property type="match status" value="1"/>
</dbReference>
<evidence type="ECO:0000259" key="3">
    <source>
        <dbReference type="Pfam" id="PF07971"/>
    </source>
</evidence>
<dbReference type="InterPro" id="IPR012939">
    <property type="entry name" value="Glyco_hydro_92"/>
</dbReference>